<evidence type="ECO:0000313" key="2">
    <source>
        <dbReference type="EMBL" id="OQR67973.1"/>
    </source>
</evidence>
<dbReference type="InterPro" id="IPR016024">
    <property type="entry name" value="ARM-type_fold"/>
</dbReference>
<dbReference type="OrthoDB" id="6503529at2759"/>
<dbReference type="GO" id="GO:0031932">
    <property type="term" value="C:TORC2 complex"/>
    <property type="evidence" value="ECO:0007669"/>
    <property type="project" value="TreeGrafter"/>
</dbReference>
<reference evidence="2 3" key="1">
    <citation type="journal article" date="2017" name="Gigascience">
        <title>Draft genome of the honey bee ectoparasitic mite, Tropilaelaps mercedesae, is shaped by the parasitic life history.</title>
        <authorList>
            <person name="Dong X."/>
            <person name="Armstrong S.D."/>
            <person name="Xia D."/>
            <person name="Makepeace B.L."/>
            <person name="Darby A.C."/>
            <person name="Kadowaki T."/>
        </authorList>
    </citation>
    <scope>NUCLEOTIDE SEQUENCE [LARGE SCALE GENOMIC DNA]</scope>
    <source>
        <strain evidence="2">Wuxi-XJTLU</strain>
    </source>
</reference>
<dbReference type="GO" id="GO:0005737">
    <property type="term" value="C:cytoplasm"/>
    <property type="evidence" value="ECO:0007669"/>
    <property type="project" value="TreeGrafter"/>
</dbReference>
<dbReference type="STRING" id="418985.A0A1V9X3K4"/>
<dbReference type="GO" id="GO:0031929">
    <property type="term" value="P:TOR signaling"/>
    <property type="evidence" value="ECO:0007669"/>
    <property type="project" value="TreeGrafter"/>
</dbReference>
<name>A0A1V9X3K4_9ACAR</name>
<dbReference type="PANTHER" id="PTHR11139:SF119">
    <property type="entry name" value="SERINE_THREONINE-PROTEIN KINASE SMG1"/>
    <property type="match status" value="1"/>
</dbReference>
<dbReference type="InterPro" id="IPR011989">
    <property type="entry name" value="ARM-like"/>
</dbReference>
<dbReference type="EMBL" id="MNPL01026465">
    <property type="protein sequence ID" value="OQR67973.1"/>
    <property type="molecule type" value="Genomic_DNA"/>
</dbReference>
<evidence type="ECO:0000256" key="1">
    <source>
        <dbReference type="SAM" id="MobiDB-lite"/>
    </source>
</evidence>
<gene>
    <name evidence="2" type="ORF">BIW11_04652</name>
</gene>
<dbReference type="GO" id="GO:0005634">
    <property type="term" value="C:nucleus"/>
    <property type="evidence" value="ECO:0007669"/>
    <property type="project" value="TreeGrafter"/>
</dbReference>
<dbReference type="GO" id="GO:0016242">
    <property type="term" value="P:negative regulation of macroautophagy"/>
    <property type="evidence" value="ECO:0007669"/>
    <property type="project" value="TreeGrafter"/>
</dbReference>
<dbReference type="Pfam" id="PF15785">
    <property type="entry name" value="SMG1"/>
    <property type="match status" value="1"/>
</dbReference>
<dbReference type="Gene3D" id="1.25.10.10">
    <property type="entry name" value="Leucine-rich Repeat Variant"/>
    <property type="match status" value="1"/>
</dbReference>
<feature type="region of interest" description="Disordered" evidence="1">
    <location>
        <begin position="963"/>
        <end position="997"/>
    </location>
</feature>
<dbReference type="InParanoid" id="A0A1V9X3K4"/>
<dbReference type="SUPFAM" id="SSF48371">
    <property type="entry name" value="ARM repeat"/>
    <property type="match status" value="1"/>
</dbReference>
<protein>
    <submittedName>
        <fullName evidence="2">Serine/threonine-protein kinase SMG1-like</fullName>
    </submittedName>
</protein>
<evidence type="ECO:0000313" key="3">
    <source>
        <dbReference type="Proteomes" id="UP000192247"/>
    </source>
</evidence>
<keyword evidence="3" id="KW-1185">Reference proteome</keyword>
<accession>A0A1V9X3K4</accession>
<dbReference type="Proteomes" id="UP000192247">
    <property type="component" value="Unassembled WGS sequence"/>
</dbReference>
<dbReference type="GO" id="GO:0004674">
    <property type="term" value="F:protein serine/threonine kinase activity"/>
    <property type="evidence" value="ECO:0007669"/>
    <property type="project" value="InterPro"/>
</dbReference>
<proteinExistence type="predicted"/>
<organism evidence="2 3">
    <name type="scientific">Tropilaelaps mercedesae</name>
    <dbReference type="NCBI Taxonomy" id="418985"/>
    <lineage>
        <taxon>Eukaryota</taxon>
        <taxon>Metazoa</taxon>
        <taxon>Ecdysozoa</taxon>
        <taxon>Arthropoda</taxon>
        <taxon>Chelicerata</taxon>
        <taxon>Arachnida</taxon>
        <taxon>Acari</taxon>
        <taxon>Parasitiformes</taxon>
        <taxon>Mesostigmata</taxon>
        <taxon>Gamasina</taxon>
        <taxon>Dermanyssoidea</taxon>
        <taxon>Laelapidae</taxon>
        <taxon>Tropilaelaps</taxon>
    </lineage>
</organism>
<keyword evidence="2" id="KW-0808">Transferase</keyword>
<dbReference type="GO" id="GO:0000184">
    <property type="term" value="P:nuclear-transcribed mRNA catabolic process, nonsense-mediated decay"/>
    <property type="evidence" value="ECO:0007669"/>
    <property type="project" value="InterPro"/>
</dbReference>
<dbReference type="AlphaFoldDB" id="A0A1V9X3K4"/>
<feature type="compositionally biased region" description="Polar residues" evidence="1">
    <location>
        <begin position="963"/>
        <end position="974"/>
    </location>
</feature>
<dbReference type="GO" id="GO:0031931">
    <property type="term" value="C:TORC1 complex"/>
    <property type="evidence" value="ECO:0007669"/>
    <property type="project" value="TreeGrafter"/>
</dbReference>
<dbReference type="InterPro" id="IPR050517">
    <property type="entry name" value="DDR_Repair_Kinase"/>
</dbReference>
<comment type="caution">
    <text evidence="2">The sequence shown here is derived from an EMBL/GenBank/DDBJ whole genome shotgun (WGS) entry which is preliminary data.</text>
</comment>
<dbReference type="InterPro" id="IPR031559">
    <property type="entry name" value="SMG1"/>
</dbReference>
<keyword evidence="2" id="KW-0418">Kinase</keyword>
<feature type="compositionally biased region" description="Basic and acidic residues" evidence="1">
    <location>
        <begin position="986"/>
        <end position="997"/>
    </location>
</feature>
<dbReference type="PANTHER" id="PTHR11139">
    <property type="entry name" value="ATAXIA TELANGIECTASIA MUTATED ATM -RELATED"/>
    <property type="match status" value="1"/>
</dbReference>
<sequence>MCASMSVLMARCSEDICSFLTLQLNDARQFQIHTRYLDALLGLASLVLNQTSNGQVHMTIMEAMFSPAGALYKLRCNKSLQVQASFVRVSRDILALKDVPLVQAAFEHLANDLRSSNPKIALAAVRALQGMAETKNSLIPLLALRPSLFELVYSLVGDPAVDERVQPELLRLLRIHSVTHGHFVLTSDLIEPSTSTTANYLNMILQLLTKQLPYGGYISISVLDWLEELISNPVLFSCGHLATTPAMTALVAAIVDVIIKQWKNPDSERALAILINLLKLEGWTFGESTLAEARKLTKLGSMDKQILAALEIAGEAGEELIERRDWQAGDPTAFKKFMLYVSGKSDKLTDILLSRLYMKCEGDGSSSVPCSGVLWDWLACQSAQHLVHGRLKSYLGKPLDSLGFIEGVLKSSLDEHRGSVMLKFMDALERCMYQAYEGTVTVSNSYDKACRAFFRANRNTCQEWLQRVRPFVAKLTITRGQYPLAVWQLESFFDNRLTLNADQISFFASLYTKAVIELKAPNRLLGFAHFLSANFTLSESLSQWLKASSQHAGQKLETALRSYEKLKLKDSPILTEMVKDQMENCRKSLRISEDLTQWDEPRLKDFVSRQRKKLNINLSFNALRNFESSTDETLVLTEMTPEARAAYRFSSSLCNRLYSKLVRTLDGPSAAVAVLSEGRAGDAESLVDLARVLAAGGVGAARDGSPGVASEGQHQWRVGLLLREACQQKPDYAKAFFKFADWSYHCGKRDMDSGDTQISAVEQKLISSILSPLGVAHLATPMCSVIGRIEYCDSGNCGCTSKKQKIVALLDAENVSETALSLARDQLLSVELAVQARVFGHYHAALDAYFHFLRLSPAGSDAAQAEATLRLLRLIVKHAHSLQETLESHMTNNIVTEPWHAIIPQLFARLNHPEEYVRRTLVRLIASIGESGALRLVAYPAIVGEQAAHQEDRLANIRRLQQDPSQELSQSMAESSEEEGFVVRKTNGETAKHMLEA</sequence>